<dbReference type="PANTHER" id="PTHR21256:SF14">
    <property type="entry name" value="HISTIDINOL DEHYDROGENASE"/>
    <property type="match status" value="1"/>
</dbReference>
<dbReference type="SUPFAM" id="SSF53720">
    <property type="entry name" value="ALDH-like"/>
    <property type="match status" value="1"/>
</dbReference>
<name>A0A2T3BC23_AMORE</name>
<dbReference type="InterPro" id="IPR001692">
    <property type="entry name" value="Histidinol_DH_CS"/>
</dbReference>
<gene>
    <name evidence="12" type="ORF">M430DRAFT_64381</name>
</gene>
<dbReference type="PROSITE" id="PS00611">
    <property type="entry name" value="HISOL_DEHYDROGENASE"/>
    <property type="match status" value="1"/>
</dbReference>
<keyword evidence="6" id="KW-0028">Amino-acid biosynthesis</keyword>
<dbReference type="CDD" id="cd06572">
    <property type="entry name" value="Histidinol_dh"/>
    <property type="match status" value="1"/>
</dbReference>
<keyword evidence="6" id="KW-0368">Histidine biosynthesis</keyword>
<evidence type="ECO:0000256" key="9">
    <source>
        <dbReference type="PIRSR" id="PIRSR000099-3"/>
    </source>
</evidence>
<dbReference type="GO" id="GO:0000105">
    <property type="term" value="P:L-histidine biosynthetic process"/>
    <property type="evidence" value="ECO:0007669"/>
    <property type="project" value="UniProtKB-UniRule"/>
</dbReference>
<dbReference type="PIRSF" id="PIRSF000099">
    <property type="entry name" value="Histidinol_dh"/>
    <property type="match status" value="1"/>
</dbReference>
<feature type="binding site" evidence="8">
    <location>
        <position position="183"/>
    </location>
    <ligand>
        <name>NAD(+)</name>
        <dbReference type="ChEBI" id="CHEBI:57540"/>
    </ligand>
</feature>
<feature type="binding site" evidence="10">
    <location>
        <position position="413"/>
    </location>
    <ligand>
        <name>Zn(2+)</name>
        <dbReference type="ChEBI" id="CHEBI:29105"/>
    </ligand>
</feature>
<dbReference type="FunFam" id="3.40.50.1980:FF:000026">
    <property type="entry name" value="Histidinol dehydrogenase"/>
    <property type="match status" value="1"/>
</dbReference>
<feature type="binding site" evidence="9">
    <location>
        <position position="353"/>
    </location>
    <ligand>
        <name>substrate</name>
    </ligand>
</feature>
<comment type="cofactor">
    <cofactor evidence="10">
        <name>Zn(2+)</name>
        <dbReference type="ChEBI" id="CHEBI:29105"/>
    </cofactor>
    <text evidence="10">Binds 1 zinc ion per subunit.</text>
</comment>
<dbReference type="GO" id="GO:0004399">
    <property type="term" value="F:histidinol dehydrogenase activity"/>
    <property type="evidence" value="ECO:0007669"/>
    <property type="project" value="UniProtKB-UniRule"/>
</dbReference>
<evidence type="ECO:0000256" key="6">
    <source>
        <dbReference type="PIRNR" id="PIRNR000099"/>
    </source>
</evidence>
<evidence type="ECO:0000256" key="3">
    <source>
        <dbReference type="ARBA" id="ARBA00022723"/>
    </source>
</evidence>
<feature type="binding site" evidence="9">
    <location>
        <position position="229"/>
    </location>
    <ligand>
        <name>substrate</name>
    </ligand>
</feature>
<dbReference type="NCBIfam" id="TIGR00069">
    <property type="entry name" value="hisD"/>
    <property type="match status" value="1"/>
</dbReference>
<dbReference type="Gene3D" id="1.20.5.1300">
    <property type="match status" value="1"/>
</dbReference>
<dbReference type="EMBL" id="KZ679007">
    <property type="protein sequence ID" value="PSS25883.1"/>
    <property type="molecule type" value="Genomic_DNA"/>
</dbReference>
<dbReference type="EC" id="1.1.1.23" evidence="6"/>
<reference evidence="12 13" key="1">
    <citation type="journal article" date="2018" name="New Phytol.">
        <title>Comparative genomics and transcriptomics depict ericoid mycorrhizal fungi as versatile saprotrophs and plant mutualists.</title>
        <authorList>
            <person name="Martino E."/>
            <person name="Morin E."/>
            <person name="Grelet G.A."/>
            <person name="Kuo A."/>
            <person name="Kohler A."/>
            <person name="Daghino S."/>
            <person name="Barry K.W."/>
            <person name="Cichocki N."/>
            <person name="Clum A."/>
            <person name="Dockter R.B."/>
            <person name="Hainaut M."/>
            <person name="Kuo R.C."/>
            <person name="LaButti K."/>
            <person name="Lindahl B.D."/>
            <person name="Lindquist E.A."/>
            <person name="Lipzen A."/>
            <person name="Khouja H.R."/>
            <person name="Magnuson J."/>
            <person name="Murat C."/>
            <person name="Ohm R.A."/>
            <person name="Singer S.W."/>
            <person name="Spatafora J.W."/>
            <person name="Wang M."/>
            <person name="Veneault-Fourrey C."/>
            <person name="Henrissat B."/>
            <person name="Grigoriev I.V."/>
            <person name="Martin F.M."/>
            <person name="Perotto S."/>
        </authorList>
    </citation>
    <scope>NUCLEOTIDE SEQUENCE [LARGE SCALE GENOMIC DNA]</scope>
    <source>
        <strain evidence="12 13">ATCC 22711</strain>
    </source>
</reference>
<feature type="binding site" evidence="8">
    <location>
        <position position="206"/>
    </location>
    <ligand>
        <name>NAD(+)</name>
        <dbReference type="ChEBI" id="CHEBI:57540"/>
    </ligand>
</feature>
<dbReference type="InterPro" id="IPR012131">
    <property type="entry name" value="Hstdl_DH"/>
</dbReference>
<evidence type="ECO:0000256" key="7">
    <source>
        <dbReference type="PIRSR" id="PIRSR000099-1"/>
    </source>
</evidence>
<keyword evidence="5 6" id="KW-0560">Oxidoreductase</keyword>
<evidence type="ECO:0000256" key="11">
    <source>
        <dbReference type="RuleBase" id="RU004175"/>
    </source>
</evidence>
<accession>A0A2T3BC23</accession>
<feature type="binding site" evidence="8">
    <location>
        <position position="122"/>
    </location>
    <ligand>
        <name>NAD(+)</name>
        <dbReference type="ChEBI" id="CHEBI:57540"/>
    </ligand>
</feature>
<evidence type="ECO:0000313" key="12">
    <source>
        <dbReference type="EMBL" id="PSS25883.1"/>
    </source>
</evidence>
<feature type="binding site" evidence="9">
    <location>
        <position position="413"/>
    </location>
    <ligand>
        <name>substrate</name>
    </ligand>
</feature>
<dbReference type="AlphaFoldDB" id="A0A2T3BC23"/>
<feature type="binding site" evidence="9">
    <location>
        <position position="408"/>
    </location>
    <ligand>
        <name>substrate</name>
    </ligand>
</feature>
<feature type="active site" description="Proton acceptor" evidence="7">
    <location>
        <position position="319"/>
    </location>
</feature>
<dbReference type="RefSeq" id="XP_024724482.1">
    <property type="nucleotide sequence ID" value="XM_024869104.1"/>
</dbReference>
<feature type="active site" description="Proton acceptor" evidence="7">
    <location>
        <position position="320"/>
    </location>
</feature>
<evidence type="ECO:0000256" key="4">
    <source>
        <dbReference type="ARBA" id="ARBA00022833"/>
    </source>
</evidence>
<evidence type="ECO:0000256" key="2">
    <source>
        <dbReference type="ARBA" id="ARBA00010178"/>
    </source>
</evidence>
<feature type="binding site" evidence="9">
    <location>
        <position position="254"/>
    </location>
    <ligand>
        <name>substrate</name>
    </ligand>
</feature>
<evidence type="ECO:0000256" key="5">
    <source>
        <dbReference type="ARBA" id="ARBA00023002"/>
    </source>
</evidence>
<proteinExistence type="inferred from homology"/>
<dbReference type="GeneID" id="36577185"/>
<evidence type="ECO:0000256" key="8">
    <source>
        <dbReference type="PIRSR" id="PIRSR000099-2"/>
    </source>
</evidence>
<evidence type="ECO:0000256" key="10">
    <source>
        <dbReference type="PIRSR" id="PIRSR000099-4"/>
    </source>
</evidence>
<dbReference type="Pfam" id="PF00815">
    <property type="entry name" value="Histidinol_dh"/>
    <property type="match status" value="1"/>
</dbReference>
<dbReference type="GO" id="GO:0051287">
    <property type="term" value="F:NAD binding"/>
    <property type="evidence" value="ECO:0007669"/>
    <property type="project" value="InterPro"/>
</dbReference>
<sequence length="438" mass="46645">MPQFLKTKEKASIPIGQTDPAISSTVSRVIDDIRAAGDAAVRSYSEKFDKWSPASFKLSATDIENIMKQVPPQIIADIVEVQKNVRTFAEAQKQSLGEFELEIQPGVFLGQRNNPVASVGAYIPGGRYPLLASAHMTILTAKVAGVPNVIGCTPPIAGQIPHATVAAMHLAGADSIYILGGVQAIAAMALGTPSIPKVDFIAGPGNAFVAEAKRQFFGAVGIDLFAGPTEVLIVADDAADPFTVATDLLSQAEHGPDTPAVLITTSEELGRRVIAFVQSLLVDMPTAALAGVSWRDFGEVVVVDTLDEAYKLADVYASEHVQILTREPREALEKMKNYGALFLGEGTCVSYGDKVIGTNHVLPTRGAARYTGGLWVGKFLRTVTYQEVRSPSASGQLGRLCGRAARAENFEGHARSGDLRAHHYLGDQHEWIDGAGNL</sequence>
<dbReference type="GO" id="GO:0005829">
    <property type="term" value="C:cytosol"/>
    <property type="evidence" value="ECO:0007669"/>
    <property type="project" value="TreeGrafter"/>
</dbReference>
<feature type="binding site" evidence="10">
    <location>
        <position position="353"/>
    </location>
    <ligand>
        <name>Zn(2+)</name>
        <dbReference type="ChEBI" id="CHEBI:29105"/>
    </ligand>
</feature>
<dbReference type="FunFam" id="3.40.50.1980:FF:000001">
    <property type="entry name" value="Histidinol dehydrogenase"/>
    <property type="match status" value="1"/>
</dbReference>
<keyword evidence="3 10" id="KW-0479">Metal-binding</keyword>
<organism evidence="12 13">
    <name type="scientific">Amorphotheca resinae ATCC 22711</name>
    <dbReference type="NCBI Taxonomy" id="857342"/>
    <lineage>
        <taxon>Eukaryota</taxon>
        <taxon>Fungi</taxon>
        <taxon>Dikarya</taxon>
        <taxon>Ascomycota</taxon>
        <taxon>Pezizomycotina</taxon>
        <taxon>Leotiomycetes</taxon>
        <taxon>Helotiales</taxon>
        <taxon>Amorphothecaceae</taxon>
        <taxon>Amorphotheca</taxon>
    </lineage>
</organism>
<dbReference type="Gene3D" id="3.40.50.1980">
    <property type="entry name" value="Nitrogenase molybdenum iron protein domain"/>
    <property type="match status" value="2"/>
</dbReference>
<dbReference type="PANTHER" id="PTHR21256">
    <property type="entry name" value="HISTIDINOL DEHYDROGENASE HDH"/>
    <property type="match status" value="1"/>
</dbReference>
<keyword evidence="6 8" id="KW-0520">NAD</keyword>
<dbReference type="PRINTS" id="PR00083">
    <property type="entry name" value="HOLDHDRGNASE"/>
</dbReference>
<protein>
    <recommendedName>
        <fullName evidence="6">Histidinol dehydrogenase</fullName>
        <shortName evidence="6">HDH</shortName>
        <ecNumber evidence="6">1.1.1.23</ecNumber>
    </recommendedName>
</protein>
<comment type="pathway">
    <text evidence="1 6">Amino-acid biosynthesis; L-histidine biosynthesis; L-histidine from 5-phospho-alpha-D-ribose 1-diphosphate: step 9/9.</text>
</comment>
<dbReference type="UniPathway" id="UPA00031">
    <property type="reaction ID" value="UER00014"/>
</dbReference>
<keyword evidence="13" id="KW-1185">Reference proteome</keyword>
<feature type="binding site" evidence="9">
    <location>
        <position position="320"/>
    </location>
    <ligand>
        <name>substrate</name>
    </ligand>
</feature>
<dbReference type="InterPro" id="IPR016161">
    <property type="entry name" value="Ald_DH/histidinol_DH"/>
</dbReference>
<dbReference type="InterPro" id="IPR022695">
    <property type="entry name" value="Histidinol_DH_monofunct"/>
</dbReference>
<dbReference type="STRING" id="857342.A0A2T3BC23"/>
<dbReference type="GO" id="GO:0046872">
    <property type="term" value="F:metal ion binding"/>
    <property type="evidence" value="ECO:0007669"/>
    <property type="project" value="UniProtKB-KW"/>
</dbReference>
<comment type="similarity">
    <text evidence="2 6 11">Belongs to the histidinol dehydrogenase family.</text>
</comment>
<evidence type="ECO:0000313" key="13">
    <source>
        <dbReference type="Proteomes" id="UP000241818"/>
    </source>
</evidence>
<comment type="catalytic activity">
    <reaction evidence="6">
        <text>L-histidinol + 2 NAD(+) + H2O = L-histidine + 2 NADH + 3 H(+)</text>
        <dbReference type="Rhea" id="RHEA:20641"/>
        <dbReference type="ChEBI" id="CHEBI:15377"/>
        <dbReference type="ChEBI" id="CHEBI:15378"/>
        <dbReference type="ChEBI" id="CHEBI:57540"/>
        <dbReference type="ChEBI" id="CHEBI:57595"/>
        <dbReference type="ChEBI" id="CHEBI:57699"/>
        <dbReference type="ChEBI" id="CHEBI:57945"/>
        <dbReference type="EC" id="1.1.1.23"/>
    </reaction>
</comment>
<comment type="function">
    <text evidence="6">Catalyzes the sequential NAD-dependent oxidations of L-histidinol to L-histidinaldehyde and then to L-histidine.</text>
</comment>
<feature type="binding site" evidence="10">
    <location>
        <position position="251"/>
    </location>
    <ligand>
        <name>Zn(2+)</name>
        <dbReference type="ChEBI" id="CHEBI:29105"/>
    </ligand>
</feature>
<feature type="binding site" evidence="10">
    <location>
        <position position="254"/>
    </location>
    <ligand>
        <name>Zn(2+)</name>
        <dbReference type="ChEBI" id="CHEBI:29105"/>
    </ligand>
</feature>
<feature type="binding site" evidence="9">
    <location>
        <position position="251"/>
    </location>
    <ligand>
        <name>substrate</name>
    </ligand>
</feature>
<keyword evidence="4 10" id="KW-0862">Zinc</keyword>
<dbReference type="InParanoid" id="A0A2T3BC23"/>
<dbReference type="OrthoDB" id="1703565at2759"/>
<evidence type="ECO:0000256" key="1">
    <source>
        <dbReference type="ARBA" id="ARBA00004940"/>
    </source>
</evidence>
<dbReference type="Proteomes" id="UP000241818">
    <property type="component" value="Unassembled WGS sequence"/>
</dbReference>